<name>A0A381ZKK0_9ZZZZ</name>
<protein>
    <recommendedName>
        <fullName evidence="1">ApaG domain-containing protein</fullName>
    </recommendedName>
</protein>
<evidence type="ECO:0000313" key="2">
    <source>
        <dbReference type="EMBL" id="SVA89674.1"/>
    </source>
</evidence>
<dbReference type="EMBL" id="UINC01021656">
    <property type="protein sequence ID" value="SVA89674.1"/>
    <property type="molecule type" value="Genomic_DNA"/>
</dbReference>
<dbReference type="Gene3D" id="2.60.40.1470">
    <property type="entry name" value="ApaG domain"/>
    <property type="match status" value="1"/>
</dbReference>
<dbReference type="SUPFAM" id="SSF110069">
    <property type="entry name" value="ApaG-like"/>
    <property type="match status" value="1"/>
</dbReference>
<dbReference type="PROSITE" id="PS51087">
    <property type="entry name" value="APAG"/>
    <property type="match status" value="1"/>
</dbReference>
<organism evidence="2">
    <name type="scientific">marine metagenome</name>
    <dbReference type="NCBI Taxonomy" id="408172"/>
    <lineage>
        <taxon>unclassified sequences</taxon>
        <taxon>metagenomes</taxon>
        <taxon>ecological metagenomes</taxon>
    </lineage>
</organism>
<dbReference type="PANTHER" id="PTHR14289">
    <property type="entry name" value="F-BOX ONLY PROTEIN 3"/>
    <property type="match status" value="1"/>
</dbReference>
<gene>
    <name evidence="2" type="ORF">METZ01_LOCUS142528</name>
</gene>
<feature type="domain" description="ApaG" evidence="1">
    <location>
        <begin position="4"/>
        <end position="128"/>
    </location>
</feature>
<dbReference type="GO" id="GO:0070987">
    <property type="term" value="P:error-free translesion synthesis"/>
    <property type="evidence" value="ECO:0007669"/>
    <property type="project" value="TreeGrafter"/>
</dbReference>
<proteinExistence type="predicted"/>
<dbReference type="InterPro" id="IPR007474">
    <property type="entry name" value="ApaG_domain"/>
</dbReference>
<reference evidence="2" key="1">
    <citation type="submission" date="2018-05" db="EMBL/GenBank/DDBJ databases">
        <authorList>
            <person name="Lanie J.A."/>
            <person name="Ng W.-L."/>
            <person name="Kazmierczak K.M."/>
            <person name="Andrzejewski T.M."/>
            <person name="Davidsen T.M."/>
            <person name="Wayne K.J."/>
            <person name="Tettelin H."/>
            <person name="Glass J.I."/>
            <person name="Rusch D."/>
            <person name="Podicherti R."/>
            <person name="Tsui H.-C.T."/>
            <person name="Winkler M.E."/>
        </authorList>
    </citation>
    <scope>NUCLEOTIDE SEQUENCE</scope>
</reference>
<dbReference type="Pfam" id="PF04379">
    <property type="entry name" value="DUF525"/>
    <property type="match status" value="1"/>
</dbReference>
<dbReference type="AlphaFoldDB" id="A0A381ZKK0"/>
<sequence length="128" mass="14252">MEMVELEGLSVVVDRVVYQSDMVTPEDRPHCFAYFITIRNNSDITVTIKGRKWVVNEADGNKTVVEGDGVVGMFPELESGESFDYHSFHLFSGDWAVATGSYIGVDANGRSVITRIPEFRMDVPAQSN</sequence>
<accession>A0A381ZKK0</accession>
<dbReference type="InterPro" id="IPR036767">
    <property type="entry name" value="ApaG_sf"/>
</dbReference>
<dbReference type="PANTHER" id="PTHR14289:SF16">
    <property type="entry name" value="POLYMERASE DELTA-INTERACTING PROTEIN 2"/>
    <property type="match status" value="1"/>
</dbReference>
<evidence type="ECO:0000259" key="1">
    <source>
        <dbReference type="PROSITE" id="PS51087"/>
    </source>
</evidence>